<evidence type="ECO:0000313" key="5">
    <source>
        <dbReference type="Proteomes" id="UP000663832"/>
    </source>
</evidence>
<accession>A0A814L2H4</accession>
<sequence length="98" mass="11109">MIMQATITCFVLFVLLSNIYAQFSPDNGQILVNNPDPSEHLVRSGGETAAANEQTMLKHIGKVTYKSPASRPIDQKRSRRQKREQPDSCTKSLYDDFY</sequence>
<dbReference type="Proteomes" id="UP000663832">
    <property type="component" value="Unassembled WGS sequence"/>
</dbReference>
<feature type="signal peptide" evidence="2">
    <location>
        <begin position="1"/>
        <end position="21"/>
    </location>
</feature>
<reference evidence="3" key="1">
    <citation type="submission" date="2021-02" db="EMBL/GenBank/DDBJ databases">
        <authorList>
            <person name="Nowell W R."/>
        </authorList>
    </citation>
    <scope>NUCLEOTIDE SEQUENCE</scope>
</reference>
<gene>
    <name evidence="3" type="ORF">BJG266_LOCUS18977</name>
    <name evidence="4" type="ORF">QVE165_LOCUS21624</name>
</gene>
<comment type="caution">
    <text evidence="3">The sequence shown here is derived from an EMBL/GenBank/DDBJ whole genome shotgun (WGS) entry which is preliminary data.</text>
</comment>
<evidence type="ECO:0000256" key="1">
    <source>
        <dbReference type="SAM" id="MobiDB-lite"/>
    </source>
</evidence>
<evidence type="ECO:0008006" key="7">
    <source>
        <dbReference type="Google" id="ProtNLM"/>
    </source>
</evidence>
<keyword evidence="2" id="KW-0732">Signal</keyword>
<evidence type="ECO:0000256" key="2">
    <source>
        <dbReference type="SAM" id="SignalP"/>
    </source>
</evidence>
<evidence type="ECO:0000313" key="3">
    <source>
        <dbReference type="EMBL" id="CAF1057668.1"/>
    </source>
</evidence>
<protein>
    <recommendedName>
        <fullName evidence="7">Secreted protein</fullName>
    </recommendedName>
</protein>
<organism evidence="3 6">
    <name type="scientific">Adineta steineri</name>
    <dbReference type="NCBI Taxonomy" id="433720"/>
    <lineage>
        <taxon>Eukaryota</taxon>
        <taxon>Metazoa</taxon>
        <taxon>Spiralia</taxon>
        <taxon>Gnathifera</taxon>
        <taxon>Rotifera</taxon>
        <taxon>Eurotatoria</taxon>
        <taxon>Bdelloidea</taxon>
        <taxon>Adinetida</taxon>
        <taxon>Adinetidae</taxon>
        <taxon>Adineta</taxon>
    </lineage>
</organism>
<evidence type="ECO:0000313" key="6">
    <source>
        <dbReference type="Proteomes" id="UP000663877"/>
    </source>
</evidence>
<evidence type="ECO:0000313" key="4">
    <source>
        <dbReference type="EMBL" id="CAF1125281.1"/>
    </source>
</evidence>
<feature type="region of interest" description="Disordered" evidence="1">
    <location>
        <begin position="65"/>
        <end position="98"/>
    </location>
</feature>
<dbReference type="EMBL" id="CAJNOM010000140">
    <property type="protein sequence ID" value="CAF1125281.1"/>
    <property type="molecule type" value="Genomic_DNA"/>
</dbReference>
<feature type="chain" id="PRO_5036410414" description="Secreted protein" evidence="2">
    <location>
        <begin position="22"/>
        <end position="98"/>
    </location>
</feature>
<dbReference type="EMBL" id="CAJNOI010000100">
    <property type="protein sequence ID" value="CAF1057668.1"/>
    <property type="molecule type" value="Genomic_DNA"/>
</dbReference>
<dbReference type="Proteomes" id="UP000663877">
    <property type="component" value="Unassembled WGS sequence"/>
</dbReference>
<dbReference type="AlphaFoldDB" id="A0A814L2H4"/>
<keyword evidence="5" id="KW-1185">Reference proteome</keyword>
<proteinExistence type="predicted"/>
<name>A0A814L2H4_9BILA</name>
<dbReference type="OrthoDB" id="10411145at2759"/>